<feature type="domain" description="HTH iclR-type" evidence="5">
    <location>
        <begin position="12"/>
        <end position="80"/>
    </location>
</feature>
<dbReference type="PANTHER" id="PTHR30136:SF34">
    <property type="entry name" value="TRANSCRIPTIONAL REGULATOR"/>
    <property type="match status" value="1"/>
</dbReference>
<dbReference type="InterPro" id="IPR012794">
    <property type="entry name" value="PcaR_PcaU"/>
</dbReference>
<dbReference type="Proteomes" id="UP000037020">
    <property type="component" value="Unassembled WGS sequence"/>
</dbReference>
<dbReference type="InterPro" id="IPR036390">
    <property type="entry name" value="WH_DNA-bd_sf"/>
</dbReference>
<evidence type="ECO:0000259" key="6">
    <source>
        <dbReference type="PROSITE" id="PS51078"/>
    </source>
</evidence>
<proteinExistence type="predicted"/>
<evidence type="ECO:0000256" key="2">
    <source>
        <dbReference type="ARBA" id="ARBA00023125"/>
    </source>
</evidence>
<dbReference type="InterPro" id="IPR014757">
    <property type="entry name" value="Tscrpt_reg_IclR_C"/>
</dbReference>
<evidence type="ECO:0000313" key="8">
    <source>
        <dbReference type="Proteomes" id="UP000037020"/>
    </source>
</evidence>
<evidence type="ECO:0000256" key="4">
    <source>
        <dbReference type="SAM" id="MobiDB-lite"/>
    </source>
</evidence>
<comment type="caution">
    <text evidence="7">The sequence shown here is derived from an EMBL/GenBank/DDBJ whole genome shotgun (WGS) entry which is preliminary data.</text>
</comment>
<dbReference type="InterPro" id="IPR050707">
    <property type="entry name" value="HTH_MetabolicPath_Reg"/>
</dbReference>
<feature type="non-terminal residue" evidence="7">
    <location>
        <position position="1"/>
    </location>
</feature>
<keyword evidence="8" id="KW-1185">Reference proteome</keyword>
<dbReference type="PROSITE" id="PS51078">
    <property type="entry name" value="ICLR_ED"/>
    <property type="match status" value="2"/>
</dbReference>
<accession>A0ABR5J5L5</accession>
<keyword evidence="1" id="KW-0805">Transcription regulation</keyword>
<dbReference type="Pfam" id="PF09339">
    <property type="entry name" value="HTH_IclR"/>
    <property type="match status" value="2"/>
</dbReference>
<sequence length="597" mass="62646">PTAPAAHDAAVVGPLERGLAVLRAMSAPGSHRLRPSDLVHATGLARSTVDRVVATLARVGYLRAVGRDIELTPRLLELGNGYLTASGIPAALGPFAARLAEQFDESVSLAVPDGDGVRFVAQYTRRRTMSLAFRIGDLLPAERCAPGALFAADWGPEERTAWRARRQADPGDAGFPAVPPRPAVAGIAETGGGETAGETADAVAREAAGEAAEKAAARVEADFERRRAEAAERGWAADDGLIEPGLIAVALPVADAAGRVVCAVSVVSHSSRHTVHSLAAAVLPRLRKDLPAMAEALAAPPARPSPAPPPPPRPVRDEHGAAEYEPRASEYEPEAAKAELGSGYLQSLARGLAVLRALGVRPGGLSLARVAEATGLARATARRALLSLERLGYAASRGRLFHPLPRVLELGYAHLSGLGFPDIVQPHLEALAARVRESASMAVLDGDEIRYIARVPTYRIMSVNIGVGTRFPAYATSMGRVLLAGLPAEERAARLVRAEPRPLTPRTVTDPRALARILDAAADGGHALVDEELEEGLRSIAVPVRDVSGRVVAALNVSTHAGRGTAEETRGALLPALRHAQAQVEADLRAWRGELPS</sequence>
<dbReference type="SMART" id="SM00346">
    <property type="entry name" value="HTH_ICLR"/>
    <property type="match status" value="2"/>
</dbReference>
<feature type="domain" description="IclR-ED" evidence="6">
    <location>
        <begin position="74"/>
        <end position="299"/>
    </location>
</feature>
<dbReference type="PROSITE" id="PS51077">
    <property type="entry name" value="HTH_ICLR"/>
    <property type="match status" value="2"/>
</dbReference>
<keyword evidence="3" id="KW-0804">Transcription</keyword>
<evidence type="ECO:0000256" key="3">
    <source>
        <dbReference type="ARBA" id="ARBA00023163"/>
    </source>
</evidence>
<dbReference type="Gene3D" id="1.10.10.10">
    <property type="entry name" value="Winged helix-like DNA-binding domain superfamily/Winged helix DNA-binding domain"/>
    <property type="match status" value="2"/>
</dbReference>
<evidence type="ECO:0000256" key="1">
    <source>
        <dbReference type="ARBA" id="ARBA00023015"/>
    </source>
</evidence>
<dbReference type="InterPro" id="IPR036388">
    <property type="entry name" value="WH-like_DNA-bd_sf"/>
</dbReference>
<feature type="region of interest" description="Disordered" evidence="4">
    <location>
        <begin position="298"/>
        <end position="332"/>
    </location>
</feature>
<evidence type="ECO:0000313" key="7">
    <source>
        <dbReference type="EMBL" id="KOG88700.1"/>
    </source>
</evidence>
<evidence type="ECO:0008006" key="9">
    <source>
        <dbReference type="Google" id="ProtNLM"/>
    </source>
</evidence>
<organism evidence="7 8">
    <name type="scientific">Streptomyces varsoviensis</name>
    <dbReference type="NCBI Taxonomy" id="67373"/>
    <lineage>
        <taxon>Bacteria</taxon>
        <taxon>Bacillati</taxon>
        <taxon>Actinomycetota</taxon>
        <taxon>Actinomycetes</taxon>
        <taxon>Kitasatosporales</taxon>
        <taxon>Streptomycetaceae</taxon>
        <taxon>Streptomyces</taxon>
    </lineage>
</organism>
<keyword evidence="2" id="KW-0238">DNA-binding</keyword>
<feature type="domain" description="HTH iclR-type" evidence="5">
    <location>
        <begin position="345"/>
        <end position="412"/>
    </location>
</feature>
<dbReference type="InterPro" id="IPR005471">
    <property type="entry name" value="Tscrpt_reg_IclR_N"/>
</dbReference>
<name>A0ABR5J5L5_9ACTN</name>
<dbReference type="Pfam" id="PF01614">
    <property type="entry name" value="IclR_C"/>
    <property type="match status" value="2"/>
</dbReference>
<evidence type="ECO:0000259" key="5">
    <source>
        <dbReference type="PROSITE" id="PS51077"/>
    </source>
</evidence>
<dbReference type="Gene3D" id="3.30.450.40">
    <property type="match status" value="2"/>
</dbReference>
<gene>
    <name evidence="7" type="ORF">ADK38_18330</name>
</gene>
<feature type="compositionally biased region" description="Basic and acidic residues" evidence="4">
    <location>
        <begin position="314"/>
        <end position="332"/>
    </location>
</feature>
<dbReference type="SUPFAM" id="SSF46785">
    <property type="entry name" value="Winged helix' DNA-binding domain"/>
    <property type="match status" value="2"/>
</dbReference>
<dbReference type="SUPFAM" id="SSF55781">
    <property type="entry name" value="GAF domain-like"/>
    <property type="match status" value="3"/>
</dbReference>
<feature type="domain" description="IclR-ED" evidence="6">
    <location>
        <begin position="406"/>
        <end position="590"/>
    </location>
</feature>
<dbReference type="InterPro" id="IPR029016">
    <property type="entry name" value="GAF-like_dom_sf"/>
</dbReference>
<dbReference type="EMBL" id="LGUT01001563">
    <property type="protein sequence ID" value="KOG88700.1"/>
    <property type="molecule type" value="Genomic_DNA"/>
</dbReference>
<reference evidence="7 8" key="1">
    <citation type="submission" date="2015-07" db="EMBL/GenBank/DDBJ databases">
        <authorList>
            <person name="Ju K.-S."/>
            <person name="Doroghazi J.R."/>
            <person name="Metcalf W.W."/>
        </authorList>
    </citation>
    <scope>NUCLEOTIDE SEQUENCE [LARGE SCALE GENOMIC DNA]</scope>
    <source>
        <strain evidence="7 8">NRRL B-3589</strain>
    </source>
</reference>
<dbReference type="NCBIfam" id="TIGR02431">
    <property type="entry name" value="pcaR_pcaU"/>
    <property type="match status" value="1"/>
</dbReference>
<dbReference type="PANTHER" id="PTHR30136">
    <property type="entry name" value="HELIX-TURN-HELIX TRANSCRIPTIONAL REGULATOR, ICLR FAMILY"/>
    <property type="match status" value="1"/>
</dbReference>
<protein>
    <recommendedName>
        <fullName evidence="9">IclR family transcriptional regulator</fullName>
    </recommendedName>
</protein>
<feature type="compositionally biased region" description="Pro residues" evidence="4">
    <location>
        <begin position="301"/>
        <end position="313"/>
    </location>
</feature>
<feature type="region of interest" description="Disordered" evidence="4">
    <location>
        <begin position="165"/>
        <end position="195"/>
    </location>
</feature>